<name>A0A8J2BIN7_9BACT</name>
<evidence type="ECO:0000313" key="3">
    <source>
        <dbReference type="Proteomes" id="UP000663859"/>
    </source>
</evidence>
<accession>A0A8J2BIN7</accession>
<reference evidence="2" key="1">
    <citation type="submission" date="2021-02" db="EMBL/GenBank/DDBJ databases">
        <authorList>
            <person name="Cremers G."/>
            <person name="Picone N."/>
        </authorList>
    </citation>
    <scope>NUCLEOTIDE SEQUENCE</scope>
    <source>
        <strain evidence="2">PQ17</strain>
    </source>
</reference>
<dbReference type="Proteomes" id="UP000663859">
    <property type="component" value="Unassembled WGS sequence"/>
</dbReference>
<feature type="region of interest" description="Disordered" evidence="1">
    <location>
        <begin position="83"/>
        <end position="117"/>
    </location>
</feature>
<evidence type="ECO:0000313" key="2">
    <source>
        <dbReference type="EMBL" id="CAF0689511.1"/>
    </source>
</evidence>
<protein>
    <submittedName>
        <fullName evidence="2">Uncharacterized protein</fullName>
    </submittedName>
</protein>
<proteinExistence type="predicted"/>
<evidence type="ECO:0000256" key="1">
    <source>
        <dbReference type="SAM" id="MobiDB-lite"/>
    </source>
</evidence>
<sequence length="117" mass="12004">MALEVTSSKEAAADTSVIGAVNHAYQDGVLHGAASRRRSEKDRAYPSVFPCGRLSYQPATAAVSQSAYLQGIGRSMYGRLYGGHPAGAPSGADSDSSVGRESSASGGLCLQKRGHCG</sequence>
<keyword evidence="3" id="KW-1185">Reference proteome</keyword>
<gene>
    <name evidence="2" type="ORF">MPNT_10246</name>
</gene>
<dbReference type="AlphaFoldDB" id="A0A8J2BIN7"/>
<dbReference type="EMBL" id="CAJNOB010000001">
    <property type="protein sequence ID" value="CAF0689511.1"/>
    <property type="molecule type" value="Genomic_DNA"/>
</dbReference>
<organism evidence="2 3">
    <name type="scientific">Candidatus Methylacidithermus pantelleriae</name>
    <dbReference type="NCBI Taxonomy" id="2744239"/>
    <lineage>
        <taxon>Bacteria</taxon>
        <taxon>Pseudomonadati</taxon>
        <taxon>Verrucomicrobiota</taxon>
        <taxon>Methylacidiphilae</taxon>
        <taxon>Methylacidiphilales</taxon>
        <taxon>Methylacidiphilaceae</taxon>
        <taxon>Candidatus Methylacidithermus</taxon>
    </lineage>
</organism>
<comment type="caution">
    <text evidence="2">The sequence shown here is derived from an EMBL/GenBank/DDBJ whole genome shotgun (WGS) entry which is preliminary data.</text>
</comment>
<feature type="compositionally biased region" description="Low complexity" evidence="1">
    <location>
        <begin position="86"/>
        <end position="97"/>
    </location>
</feature>